<dbReference type="InterPro" id="IPR036291">
    <property type="entry name" value="NAD(P)-bd_dom_sf"/>
</dbReference>
<dbReference type="CDD" id="cd00833">
    <property type="entry name" value="PKS"/>
    <property type="match status" value="1"/>
</dbReference>
<feature type="domain" description="PKS/mFAS DH" evidence="10">
    <location>
        <begin position="951"/>
        <end position="1260"/>
    </location>
</feature>
<dbReference type="SUPFAM" id="SSF52151">
    <property type="entry name" value="FabD/lysophospholipase-like"/>
    <property type="match status" value="1"/>
</dbReference>
<dbReference type="InterPro" id="IPR016036">
    <property type="entry name" value="Malonyl_transacylase_ACP-bd"/>
</dbReference>
<keyword evidence="4" id="KW-0808">Transferase</keyword>
<dbReference type="InterPro" id="IPR057326">
    <property type="entry name" value="KR_dom"/>
</dbReference>
<dbReference type="PANTHER" id="PTHR43775">
    <property type="entry name" value="FATTY ACID SYNTHASE"/>
    <property type="match status" value="1"/>
</dbReference>
<keyword evidence="6" id="KW-0511">Multifunctional enzyme</keyword>
<dbReference type="SUPFAM" id="SSF55048">
    <property type="entry name" value="Probable ACP-binding domain of malonyl-CoA ACP transacylase"/>
    <property type="match status" value="1"/>
</dbReference>
<dbReference type="InterPro" id="IPR014031">
    <property type="entry name" value="Ketoacyl_synth_C"/>
</dbReference>
<dbReference type="Gene3D" id="3.40.366.10">
    <property type="entry name" value="Malonyl-Coenzyme A Acyl Carrier Protein, domain 2"/>
    <property type="match status" value="1"/>
</dbReference>
<feature type="active site" description="Proton acceptor; for dehydratase activity" evidence="7">
    <location>
        <position position="983"/>
    </location>
</feature>
<organism evidence="11 12">
    <name type="scientific">Xylaria hypoxylon</name>
    <dbReference type="NCBI Taxonomy" id="37992"/>
    <lineage>
        <taxon>Eukaryota</taxon>
        <taxon>Fungi</taxon>
        <taxon>Dikarya</taxon>
        <taxon>Ascomycota</taxon>
        <taxon>Pezizomycotina</taxon>
        <taxon>Sordariomycetes</taxon>
        <taxon>Xylariomycetidae</taxon>
        <taxon>Xylariales</taxon>
        <taxon>Xylariaceae</taxon>
        <taxon>Xylaria</taxon>
    </lineage>
</organism>
<gene>
    <name evidence="11" type="ORF">E0Z10_g10300</name>
</gene>
<dbReference type="PROSITE" id="PS50075">
    <property type="entry name" value="CARRIER"/>
    <property type="match status" value="1"/>
</dbReference>
<dbReference type="PANTHER" id="PTHR43775:SF20">
    <property type="entry name" value="HYBRID PKS-NRPS SYNTHETASE APDA"/>
    <property type="match status" value="1"/>
</dbReference>
<evidence type="ECO:0000259" key="8">
    <source>
        <dbReference type="PROSITE" id="PS50075"/>
    </source>
</evidence>
<dbReference type="Pfam" id="PF21089">
    <property type="entry name" value="PKS_DH_N"/>
    <property type="match status" value="1"/>
</dbReference>
<evidence type="ECO:0000256" key="2">
    <source>
        <dbReference type="ARBA" id="ARBA00022553"/>
    </source>
</evidence>
<dbReference type="InterPro" id="IPR049551">
    <property type="entry name" value="PKS_DH_C"/>
</dbReference>
<keyword evidence="12" id="KW-1185">Reference proteome</keyword>
<evidence type="ECO:0000256" key="4">
    <source>
        <dbReference type="ARBA" id="ARBA00022679"/>
    </source>
</evidence>
<dbReference type="SMART" id="SM00822">
    <property type="entry name" value="PKS_KR"/>
    <property type="match status" value="1"/>
</dbReference>
<dbReference type="Pfam" id="PF00698">
    <property type="entry name" value="Acyl_transf_1"/>
    <property type="match status" value="1"/>
</dbReference>
<dbReference type="STRING" id="37992.A0A4Z0YI93"/>
<dbReference type="InterPro" id="IPR036736">
    <property type="entry name" value="ACP-like_sf"/>
</dbReference>
<dbReference type="InterPro" id="IPR013217">
    <property type="entry name" value="Methyltransf_12"/>
</dbReference>
<dbReference type="Pfam" id="PF14765">
    <property type="entry name" value="PS-DH"/>
    <property type="match status" value="1"/>
</dbReference>
<dbReference type="Pfam" id="PF22621">
    <property type="entry name" value="CurL-like_PKS_C"/>
    <property type="match status" value="1"/>
</dbReference>
<keyword evidence="1" id="KW-0596">Phosphopantetheine</keyword>
<keyword evidence="2" id="KW-0597">Phosphoprotein</keyword>
<dbReference type="SMART" id="SM00823">
    <property type="entry name" value="PKS_PP"/>
    <property type="match status" value="1"/>
</dbReference>
<dbReference type="SUPFAM" id="SSF53335">
    <property type="entry name" value="S-adenosyl-L-methionine-dependent methyltransferases"/>
    <property type="match status" value="1"/>
</dbReference>
<dbReference type="SUPFAM" id="SSF47336">
    <property type="entry name" value="ACP-like"/>
    <property type="match status" value="1"/>
</dbReference>
<feature type="region of interest" description="N-terminal hotdog fold" evidence="7">
    <location>
        <begin position="951"/>
        <end position="1086"/>
    </location>
</feature>
<dbReference type="GO" id="GO:0008168">
    <property type="term" value="F:methyltransferase activity"/>
    <property type="evidence" value="ECO:0007669"/>
    <property type="project" value="UniProtKB-KW"/>
</dbReference>
<feature type="domain" description="Ketosynthase family 3 (KS3)" evidence="9">
    <location>
        <begin position="7"/>
        <end position="445"/>
    </location>
</feature>
<evidence type="ECO:0000256" key="5">
    <source>
        <dbReference type="ARBA" id="ARBA00023002"/>
    </source>
</evidence>
<dbReference type="SMART" id="SM00825">
    <property type="entry name" value="PKS_KS"/>
    <property type="match status" value="1"/>
</dbReference>
<dbReference type="InterPro" id="IPR020807">
    <property type="entry name" value="PKS_DH"/>
</dbReference>
<dbReference type="GO" id="GO:0032259">
    <property type="term" value="P:methylation"/>
    <property type="evidence" value="ECO:0007669"/>
    <property type="project" value="UniProtKB-KW"/>
</dbReference>
<dbReference type="InterPro" id="IPR014030">
    <property type="entry name" value="Ketoacyl_synth_N"/>
</dbReference>
<dbReference type="InterPro" id="IPR049552">
    <property type="entry name" value="PKS_DH_N"/>
</dbReference>
<dbReference type="SUPFAM" id="SSF51735">
    <property type="entry name" value="NAD(P)-binding Rossmann-fold domains"/>
    <property type="match status" value="1"/>
</dbReference>
<evidence type="ECO:0000256" key="6">
    <source>
        <dbReference type="ARBA" id="ARBA00023268"/>
    </source>
</evidence>
<dbReference type="Pfam" id="PF08242">
    <property type="entry name" value="Methyltransf_12"/>
    <property type="match status" value="1"/>
</dbReference>
<feature type="domain" description="Carrier" evidence="8">
    <location>
        <begin position="2374"/>
        <end position="2454"/>
    </location>
</feature>
<dbReference type="GO" id="GO:0031177">
    <property type="term" value="F:phosphopantetheine binding"/>
    <property type="evidence" value="ECO:0007669"/>
    <property type="project" value="InterPro"/>
</dbReference>
<dbReference type="Gene3D" id="3.40.50.150">
    <property type="entry name" value="Vaccinia Virus protein VP39"/>
    <property type="match status" value="1"/>
</dbReference>
<dbReference type="Gene3D" id="3.40.47.10">
    <property type="match status" value="1"/>
</dbReference>
<dbReference type="GO" id="GO:0044550">
    <property type="term" value="P:secondary metabolite biosynthetic process"/>
    <property type="evidence" value="ECO:0007669"/>
    <property type="project" value="UniProtKB-ARBA"/>
</dbReference>
<dbReference type="Gene3D" id="3.10.129.110">
    <property type="entry name" value="Polyketide synthase dehydratase"/>
    <property type="match status" value="1"/>
</dbReference>
<dbReference type="PROSITE" id="PS52019">
    <property type="entry name" value="PKS_MFAS_DH"/>
    <property type="match status" value="1"/>
</dbReference>
<dbReference type="InterPro" id="IPR001227">
    <property type="entry name" value="Ac_transferase_dom_sf"/>
</dbReference>
<name>A0A4Z0YI93_9PEZI</name>
<keyword evidence="5" id="KW-0560">Oxidoreductase</keyword>
<dbReference type="GO" id="GO:0004315">
    <property type="term" value="F:3-oxoacyl-[acyl-carrier-protein] synthase activity"/>
    <property type="evidence" value="ECO:0007669"/>
    <property type="project" value="InterPro"/>
</dbReference>
<dbReference type="InterPro" id="IPR029063">
    <property type="entry name" value="SAM-dependent_MTases_sf"/>
</dbReference>
<accession>A0A4Z0YI93</accession>
<dbReference type="GO" id="GO:0016491">
    <property type="term" value="F:oxidoreductase activity"/>
    <property type="evidence" value="ECO:0007669"/>
    <property type="project" value="UniProtKB-KW"/>
</dbReference>
<dbReference type="Pfam" id="PF00109">
    <property type="entry name" value="ketoacyl-synt"/>
    <property type="match status" value="1"/>
</dbReference>
<reference evidence="11 12" key="1">
    <citation type="submission" date="2019-03" db="EMBL/GenBank/DDBJ databases">
        <title>Draft genome sequence of Xylaria hypoxylon DSM 108379, a ubiquitous saprotrophic-parasitic fungi on hardwood.</title>
        <authorList>
            <person name="Buettner E."/>
            <person name="Leonhardt S."/>
            <person name="Gebauer A.M."/>
            <person name="Liers C."/>
            <person name="Hofrichter M."/>
            <person name="Kellner H."/>
        </authorList>
    </citation>
    <scope>NUCLEOTIDE SEQUENCE [LARGE SCALE GENOMIC DNA]</scope>
    <source>
        <strain evidence="11 12">DSM 108379</strain>
    </source>
</reference>
<dbReference type="CDD" id="cd02440">
    <property type="entry name" value="AdoMet_MTases"/>
    <property type="match status" value="1"/>
</dbReference>
<dbReference type="InterPro" id="IPR020841">
    <property type="entry name" value="PKS_Beta-ketoAc_synthase_dom"/>
</dbReference>
<sequence>MPYNNTREPIAVVGSGCHFAGNVDSVSGLWELLRQPRDVRSVIPDDCFSPEGWYHPNGSYHGHCNVKQSYLISRDVRKFDAQFFNTSPLEARSLDPQQSFLLETVYEAVEAAGLTVEGLRGSDTGVYVGVMSGDIEASLLRDTQNVPVYMTTGTSRSIVSNRISYFFGWQGPSITVDTACSSSLVAVHMAVQALRAGDCQVTVACGTNLLLGPEQYIAMSKLKMLSPDSLSRMWDRDANGYARGDGISVIVLKTLSKALADGDDIECIIRETGVNQDGSTSSGLAQPSSSAQKELIRSVYRKAGLDLLKGSDQPQYFEAHGTGTPIGDPIEAAGMYGAFSPDDTSKLLPGRDPMYVGSVKTVIGHTEGSAGIAGILKTSLALQHACIPPNLHFDNLSESVAPFYRSFEISKTTKPWPKIEGGGPRRASVNSFGIGGTNAHAILESWNQMTNGTSVNGDHNEPVLFSPIVFSAGSQTSLRKILLAYETLLNTNPTLNLQDLAFTLRERRSVFRHRAAFPASSIEQLKSRISEKLSRESEVGTYVSAPPSGEKDGPGILGIFTGQGAQHARMGAELIEKSATARQIIQQLDAYLAQLPPSDCPSWSMETELLAESSRVGESAISQPVCTAIQILLTDLLKAAGISFSAVVGHSSGEIGAAYAAGYITARDAIYIAYYRGLHLESARSPRGDDVKGAMLAAGISMEETSALCAEAAFEGLVCVAASNSSSSVTISGDEDAILEVQKRLESRQTMNRRLRVDRAYHSPHVVPCLDGYVKSLMDCDIKPLQAPAHRCTWYSSVSGLPIGDEKQAGLEGPYWAANLRESVLFSHAVKSAVTAQQFDLALEVGAHPALQGPARQNISETLAKDIPYHGTLARKVDAVEAFADALSFLWTHMSAPFVNLDNFEKSMAPATKHHKFRVLKGLPAYQWNHDMTHWSESRISRRMRLRKRVHPLLGDMCVDTGPHQLVWRHLLRETEIDWLPDHKVQGQTIFPAAGYISTIIEASQVLIDSAEVQLVEMRDFYIHQAVSFDLNNDNGVEVLISLTDISKTRPGHVRAKFTYSAALGASADELTLAASADIDITIGDPSPDLLPKRAPIPPHMVDVKPEVYYQNMDSLGYQFRGRFASLHSITRRHTGSSCLVKIRPQEDDEANFGKPLTIHPGELDSALQSIFLARGYPGDEQLSCLHLPQSCSLIRVNVLLARQMTNKDALIPVDSNVDVQISEAQGFSADIDIYSDVGDNAAVQFQDIILKPLQQISEEDDKKVFYETHWVRSGPDGLSAASGDAVVGEHHSEILPTLVRIANFYLRRLLQSDHDHVSASSASPHLKYYLDYARQVISYSDRGQNRWMRKEWLDDTLDDVIQAGKTLPSIPDVPMMHIVGQGMPRALKGEVDILEELRTSGLFDEYYARGFGLSECTQWVGRIMSQIADRYPHMKIIEIGAGTGAATKSILAEVGSNFLSYTSTDLSVGFAETQDAIFSKHRRDHPHRRAMTFSVLDAEKDPIEQGYEEGGYDLLVAFGIIHATVNLETTLRNIRKILKPGGFLVVVEPNEEIQPGGIPGFIFGSLPGWWLGVDEGRVISPLVSAARWDELLKATGFSGIDEAAPKDFETALGFSNFVSQAVDDRVQHLRAPLATLPLEAPISDFFIIGGISDHTTSLAEELRQISESFAVKTNMYKTLGEVDHSLVHPSSVVVSLTDLDKPVFQDITEDGFQILKPMFTTPKTMLWLTTGRRGKEPYSNMTVGFGRSAVNETAGLCLQFLDVDTPASLTARQVSEFVLRLLTTSSPEGRNGKTLWSFEPEIVIDEQGRELLPRIRHVSTLNDRYNSTRREITREIDHRSDPILLQRDGTKWIAKQLSLLRDSTAGEKVRVIDINTTHTITSAIRTRWGYGFLALGIEPVSQTKYLALVPSPASVLRIPSSSAVICPDTQLSDGALLALVAAQLVASTILDSLWGGSQEEVVVHNAPTAIAEAIAIKASSMNIKVVFMTDSHEERQDAPDSSWVTLRPYISRSALKKILPSTVSCFVGLTQRAAAEAGHSWANHSTALSCLPPHCRRETLNMLFSLHGSESIASNSASLADFLQHALDDSIRLEERERAAATSVVSVADLTGQENLINDPLTVADWTISNRISVLITRDITDETSLRAVKQTITTTLPPIAGVMNGAVILEDVSISNMTFPELLAVLGPKSQGSTNLDRLFASADTDPLDFFLLFSSVTSVYGNPGQANYVAANMYMCALAARRRQRGLAGTAVDLGSIFGVGYMERGQGRAVNLTISKMYFMHLSEADFHQIIAEAIHREREGTEGRAVLSTGLRPVEAGVADPPVWADNPRFAAFLMHETKGEDGRMGKEGGVVANGASISDMFQRCVTQREVEDVVKGALAARLRRALQLTTADDDHLMSMRSKEVGIDSLVAVDIRSWCLKTFEVAVPVLKIMGNDTLAGLAEHVSKSVPTSLVPNVKK</sequence>
<dbReference type="Gene3D" id="3.40.50.720">
    <property type="entry name" value="NAD(P)-binding Rossmann-like Domain"/>
    <property type="match status" value="1"/>
</dbReference>
<dbReference type="Pfam" id="PF08659">
    <property type="entry name" value="KR"/>
    <property type="match status" value="1"/>
</dbReference>
<dbReference type="Gene3D" id="3.30.70.3290">
    <property type="match status" value="1"/>
</dbReference>
<dbReference type="InterPro" id="IPR020806">
    <property type="entry name" value="PKS_PP-bd"/>
</dbReference>
<dbReference type="SUPFAM" id="SSF53901">
    <property type="entry name" value="Thiolase-like"/>
    <property type="match status" value="1"/>
</dbReference>
<dbReference type="GO" id="GO:0004312">
    <property type="term" value="F:fatty acid synthase activity"/>
    <property type="evidence" value="ECO:0007669"/>
    <property type="project" value="TreeGrafter"/>
</dbReference>
<dbReference type="SMART" id="SM00826">
    <property type="entry name" value="PKS_DH"/>
    <property type="match status" value="1"/>
</dbReference>
<feature type="region of interest" description="C-terminal hotdog fold" evidence="7">
    <location>
        <begin position="1101"/>
        <end position="1260"/>
    </location>
</feature>
<dbReference type="InterPro" id="IPR018201">
    <property type="entry name" value="Ketoacyl_synth_AS"/>
</dbReference>
<dbReference type="InterPro" id="IPR049900">
    <property type="entry name" value="PKS_mFAS_DH"/>
</dbReference>
<dbReference type="Pfam" id="PF02801">
    <property type="entry name" value="Ketoacyl-synt_C"/>
    <property type="match status" value="1"/>
</dbReference>
<evidence type="ECO:0000259" key="9">
    <source>
        <dbReference type="PROSITE" id="PS52004"/>
    </source>
</evidence>
<keyword evidence="3" id="KW-0489">Methyltransferase</keyword>
<dbReference type="InterPro" id="IPR009081">
    <property type="entry name" value="PP-bd_ACP"/>
</dbReference>
<feature type="active site" description="Proton donor; for dehydratase activity" evidence="7">
    <location>
        <position position="1165"/>
    </location>
</feature>
<dbReference type="Pfam" id="PF00550">
    <property type="entry name" value="PP-binding"/>
    <property type="match status" value="1"/>
</dbReference>
<dbReference type="PROSITE" id="PS00606">
    <property type="entry name" value="KS3_1"/>
    <property type="match status" value="1"/>
</dbReference>
<evidence type="ECO:0000313" key="11">
    <source>
        <dbReference type="EMBL" id="TGJ78463.1"/>
    </source>
</evidence>
<proteinExistence type="predicted"/>
<dbReference type="OrthoDB" id="329835at2759"/>
<dbReference type="InterPro" id="IPR042104">
    <property type="entry name" value="PKS_dehydratase_sf"/>
</dbReference>
<evidence type="ECO:0000256" key="7">
    <source>
        <dbReference type="PROSITE-ProRule" id="PRU01363"/>
    </source>
</evidence>
<evidence type="ECO:0000259" key="10">
    <source>
        <dbReference type="PROSITE" id="PS52019"/>
    </source>
</evidence>
<dbReference type="InterPro" id="IPR050091">
    <property type="entry name" value="PKS_NRPS_Biosynth_Enz"/>
</dbReference>
<dbReference type="InterPro" id="IPR016035">
    <property type="entry name" value="Acyl_Trfase/lysoPLipase"/>
</dbReference>
<evidence type="ECO:0000313" key="12">
    <source>
        <dbReference type="Proteomes" id="UP000297716"/>
    </source>
</evidence>
<dbReference type="EMBL" id="SKBN01000388">
    <property type="protein sequence ID" value="TGJ78463.1"/>
    <property type="molecule type" value="Genomic_DNA"/>
</dbReference>
<evidence type="ECO:0000256" key="1">
    <source>
        <dbReference type="ARBA" id="ARBA00022450"/>
    </source>
</evidence>
<evidence type="ECO:0000256" key="3">
    <source>
        <dbReference type="ARBA" id="ARBA00022603"/>
    </source>
</evidence>
<dbReference type="PROSITE" id="PS52004">
    <property type="entry name" value="KS3_2"/>
    <property type="match status" value="1"/>
</dbReference>
<dbReference type="InterPro" id="IPR016039">
    <property type="entry name" value="Thiolase-like"/>
</dbReference>
<comment type="caution">
    <text evidence="11">The sequence shown here is derived from an EMBL/GenBank/DDBJ whole genome shotgun (WGS) entry which is preliminary data.</text>
</comment>
<dbReference type="InterPro" id="IPR014043">
    <property type="entry name" value="Acyl_transferase_dom"/>
</dbReference>
<dbReference type="InterPro" id="IPR013968">
    <property type="entry name" value="PKS_KR"/>
</dbReference>
<dbReference type="Proteomes" id="UP000297716">
    <property type="component" value="Unassembled WGS sequence"/>
</dbReference>
<dbReference type="GO" id="GO:0006633">
    <property type="term" value="P:fatty acid biosynthetic process"/>
    <property type="evidence" value="ECO:0007669"/>
    <property type="project" value="InterPro"/>
</dbReference>
<dbReference type="SMART" id="SM00827">
    <property type="entry name" value="PKS_AT"/>
    <property type="match status" value="1"/>
</dbReference>
<protein>
    <submittedName>
        <fullName evidence="11">Uncharacterized protein</fullName>
    </submittedName>
</protein>